<dbReference type="RefSeq" id="WP_173973271.1">
    <property type="nucleotide sequence ID" value="NZ_CADCSU010000212.1"/>
</dbReference>
<name>A0A6J4GWE7_9FLAO</name>
<dbReference type="Gene3D" id="3.40.50.150">
    <property type="entry name" value="Vaccinia Virus protein VP39"/>
    <property type="match status" value="1"/>
</dbReference>
<evidence type="ECO:0000313" key="1">
    <source>
        <dbReference type="EMBL" id="CAA9203644.1"/>
    </source>
</evidence>
<dbReference type="Pfam" id="PF13489">
    <property type="entry name" value="Methyltransf_23"/>
    <property type="match status" value="1"/>
</dbReference>
<dbReference type="SUPFAM" id="SSF53335">
    <property type="entry name" value="S-adenosyl-L-methionine-dependent methyltransferases"/>
    <property type="match status" value="1"/>
</dbReference>
<sequence>MNEKAIKYIHEEEVHNFRAALEIVPFIMELLEPKSVVDVGCGTGTWLKIFEKNGVNDILGIDGNYVDRKLLKINIDQFIDYDLEVFFESKKKYDLAISLEVAEHLREECSNVFVNTLSGLSDTIIFSAAIPNQGGQNHINEQEPKYWIDKFENLGFKLFDVLRPIYWNNQCVDSWYRQNLLVFTKDDTLNIRLKKLENFGGKHLVHPEISNAKYKRLEYLENQLLSINEGKKDGRFYLGLLFKMLQRKLK</sequence>
<dbReference type="CDD" id="cd02440">
    <property type="entry name" value="AdoMet_MTases"/>
    <property type="match status" value="1"/>
</dbReference>
<evidence type="ECO:0008006" key="3">
    <source>
        <dbReference type="Google" id="ProtNLM"/>
    </source>
</evidence>
<protein>
    <recommendedName>
        <fullName evidence="3">Methyltransferase domain-containing protein</fullName>
    </recommendedName>
</protein>
<evidence type="ECO:0000313" key="2">
    <source>
        <dbReference type="Proteomes" id="UP000479938"/>
    </source>
</evidence>
<gene>
    <name evidence="1" type="ORF">FLA105534_04824</name>
</gene>
<accession>A0A6J4GWE7</accession>
<dbReference type="InterPro" id="IPR029063">
    <property type="entry name" value="SAM-dependent_MTases_sf"/>
</dbReference>
<proteinExistence type="predicted"/>
<keyword evidence="2" id="KW-1185">Reference proteome</keyword>
<reference evidence="1 2" key="1">
    <citation type="submission" date="2020-02" db="EMBL/GenBank/DDBJ databases">
        <authorList>
            <person name="Criscuolo A."/>
        </authorList>
    </citation>
    <scope>NUCLEOTIDE SEQUENCE [LARGE SCALE GENOMIC DNA]</scope>
    <source>
        <strain evidence="1">CIP105534</strain>
    </source>
</reference>
<organism evidence="1 2">
    <name type="scientific">Flavobacterium bizetiae</name>
    <dbReference type="NCBI Taxonomy" id="2704140"/>
    <lineage>
        <taxon>Bacteria</taxon>
        <taxon>Pseudomonadati</taxon>
        <taxon>Bacteroidota</taxon>
        <taxon>Flavobacteriia</taxon>
        <taxon>Flavobacteriales</taxon>
        <taxon>Flavobacteriaceae</taxon>
        <taxon>Flavobacterium</taxon>
    </lineage>
</organism>
<dbReference type="AlphaFoldDB" id="A0A6J4GWE7"/>
<dbReference type="Proteomes" id="UP000479938">
    <property type="component" value="Unassembled WGS sequence"/>
</dbReference>
<dbReference type="EMBL" id="CADCSU010000212">
    <property type="protein sequence ID" value="CAA9203644.1"/>
    <property type="molecule type" value="Genomic_DNA"/>
</dbReference>